<dbReference type="KEGG" id="lba:Lebu_0503"/>
<dbReference type="RefSeq" id="WP_012806597.1">
    <property type="nucleotide sequence ID" value="NC_013192.1"/>
</dbReference>
<dbReference type="eggNOG" id="COG1168">
    <property type="taxonomic scope" value="Bacteria"/>
</dbReference>
<dbReference type="Gene3D" id="3.90.1150.10">
    <property type="entry name" value="Aspartate Aminotransferase, domain 1"/>
    <property type="match status" value="1"/>
</dbReference>
<protein>
    <recommendedName>
        <fullName evidence="2">cysteine-S-conjugate beta-lyase</fullName>
        <ecNumber evidence="2">4.4.1.13</ecNumber>
    </recommendedName>
</protein>
<dbReference type="NCBIfam" id="TIGR04350">
    <property type="entry name" value="C_S_lyase_PatB"/>
    <property type="match status" value="1"/>
</dbReference>
<feature type="domain" description="Aminotransferase class I/classII large" evidence="6">
    <location>
        <begin position="36"/>
        <end position="393"/>
    </location>
</feature>
<sequence>MSKKYDFEIILSRKGQGSYKWEQMYEVLPELEDDIVPFSVADMELKIAPEITEGMKKYIDEAVLGYSGTYPKYYEAVIGWMERRHGFKVEKDWILCTPGVVSAIYVAIKAFAKENEGVIMFTPVYYPFYSAITSNKRKLVDCGLVESKNENGEIKYSIDFEKFEEFAKDENNKVLLLCSPHNPLGIVWSREDLKKIGKIVVENDLIVISDEIHFDIVMAGHKHTVFQTLSEKFAEITITCTAPTKSFNLAGAGISNIIIKNEKLRKKFKAEMEKMSMHVFATLSYKACELAYAEAEEWLDEFLLLIDKNQKLVNKFFEEKFINLKALLIQGTYLQWLDFRSLGLKNKELAEFMNKKARIFFSEGYTFGKAGGGFERVNLAVPTEYLEKMLERLYEVLKIEFPKFCKNK</sequence>
<dbReference type="Proteomes" id="UP000001910">
    <property type="component" value="Chromosome"/>
</dbReference>
<reference evidence="7 8" key="1">
    <citation type="journal article" date="2009" name="Stand. Genomic Sci.">
        <title>Complete genome sequence of Leptotrichia buccalis type strain (C-1013-b).</title>
        <authorList>
            <person name="Ivanova N."/>
            <person name="Gronow S."/>
            <person name="Lapidus A."/>
            <person name="Copeland A."/>
            <person name="Glavina Del Rio T."/>
            <person name="Nolan M."/>
            <person name="Lucas S."/>
            <person name="Chen F."/>
            <person name="Tice H."/>
            <person name="Cheng J.F."/>
            <person name="Saunders E."/>
            <person name="Bruce D."/>
            <person name="Goodwin L."/>
            <person name="Brettin T."/>
            <person name="Detter J.C."/>
            <person name="Han C."/>
            <person name="Pitluck S."/>
            <person name="Mikhailova N."/>
            <person name="Pati A."/>
            <person name="Mavrommatis K."/>
            <person name="Chen A."/>
            <person name="Palaniappan K."/>
            <person name="Land M."/>
            <person name="Hauser L."/>
            <person name="Chang Y.J."/>
            <person name="Jeffries C.D."/>
            <person name="Chain P."/>
            <person name="Rohde C."/>
            <person name="Goker M."/>
            <person name="Bristow J."/>
            <person name="Eisen J.A."/>
            <person name="Markowitz V."/>
            <person name="Hugenholtz P."/>
            <person name="Kyrpides N.C."/>
            <person name="Klenk H.P."/>
        </authorList>
    </citation>
    <scope>NUCLEOTIDE SEQUENCE [LARGE SCALE GENOMIC DNA]</scope>
    <source>
        <strain evidence="8">ATCC 14201 / DSM 1135 / JCM 12969 / NCTC 10249 / C-1013-b</strain>
    </source>
</reference>
<dbReference type="STRING" id="523794.Lebu_0503"/>
<evidence type="ECO:0000259" key="6">
    <source>
        <dbReference type="Pfam" id="PF00155"/>
    </source>
</evidence>
<keyword evidence="3" id="KW-0663">Pyridoxal phosphate</keyword>
<evidence type="ECO:0000256" key="4">
    <source>
        <dbReference type="ARBA" id="ARBA00023239"/>
    </source>
</evidence>
<dbReference type="InterPro" id="IPR015421">
    <property type="entry name" value="PyrdxlP-dep_Trfase_major"/>
</dbReference>
<dbReference type="Pfam" id="PF00155">
    <property type="entry name" value="Aminotran_1_2"/>
    <property type="match status" value="1"/>
</dbReference>
<dbReference type="InterPro" id="IPR051798">
    <property type="entry name" value="Class-II_PLP-Dep_Aminotrans"/>
</dbReference>
<evidence type="ECO:0000256" key="1">
    <source>
        <dbReference type="ARBA" id="ARBA00001933"/>
    </source>
</evidence>
<evidence type="ECO:0000256" key="2">
    <source>
        <dbReference type="ARBA" id="ARBA00012224"/>
    </source>
</evidence>
<accession>C7NEQ3</accession>
<dbReference type="HOGENOM" id="CLU_017584_15_0_0"/>
<proteinExistence type="inferred from homology"/>
<evidence type="ECO:0000313" key="8">
    <source>
        <dbReference type="Proteomes" id="UP000001910"/>
    </source>
</evidence>
<evidence type="ECO:0000256" key="5">
    <source>
        <dbReference type="ARBA" id="ARBA00037974"/>
    </source>
</evidence>
<organism evidence="7 8">
    <name type="scientific">Leptotrichia buccalis (strain ATCC 14201 / DSM 1135 / JCM 12969 / NCTC 10249 / C-1013-b)</name>
    <dbReference type="NCBI Taxonomy" id="523794"/>
    <lineage>
        <taxon>Bacteria</taxon>
        <taxon>Fusobacteriati</taxon>
        <taxon>Fusobacteriota</taxon>
        <taxon>Fusobacteriia</taxon>
        <taxon>Fusobacteriales</taxon>
        <taxon>Leptotrichiaceae</taxon>
        <taxon>Leptotrichia</taxon>
    </lineage>
</organism>
<keyword evidence="7" id="KW-0808">Transferase</keyword>
<dbReference type="EC" id="4.4.1.13" evidence="2"/>
<dbReference type="Gene3D" id="3.40.640.10">
    <property type="entry name" value="Type I PLP-dependent aspartate aminotransferase-like (Major domain)"/>
    <property type="match status" value="1"/>
</dbReference>
<evidence type="ECO:0000256" key="3">
    <source>
        <dbReference type="ARBA" id="ARBA00022898"/>
    </source>
</evidence>
<gene>
    <name evidence="7" type="ordered locus">Lebu_0503</name>
</gene>
<name>C7NEQ3_LEPBD</name>
<dbReference type="OrthoDB" id="9802872at2"/>
<comment type="cofactor">
    <cofactor evidence="1">
        <name>pyridoxal 5'-phosphate</name>
        <dbReference type="ChEBI" id="CHEBI:597326"/>
    </cofactor>
</comment>
<dbReference type="GO" id="GO:0047804">
    <property type="term" value="F:cysteine-S-conjugate beta-lyase activity"/>
    <property type="evidence" value="ECO:0007669"/>
    <property type="project" value="UniProtKB-EC"/>
</dbReference>
<dbReference type="GO" id="GO:0008483">
    <property type="term" value="F:transaminase activity"/>
    <property type="evidence" value="ECO:0007669"/>
    <property type="project" value="UniProtKB-KW"/>
</dbReference>
<keyword evidence="8" id="KW-1185">Reference proteome</keyword>
<dbReference type="InterPro" id="IPR015424">
    <property type="entry name" value="PyrdxlP-dep_Trfase"/>
</dbReference>
<dbReference type="EMBL" id="CP001685">
    <property type="protein sequence ID" value="ACV38414.1"/>
    <property type="molecule type" value="Genomic_DNA"/>
</dbReference>
<dbReference type="AlphaFoldDB" id="C7NEQ3"/>
<dbReference type="InterPro" id="IPR004839">
    <property type="entry name" value="Aminotransferase_I/II_large"/>
</dbReference>
<dbReference type="PANTHER" id="PTHR43525:SF1">
    <property type="entry name" value="PROTEIN MALY"/>
    <property type="match status" value="1"/>
</dbReference>
<evidence type="ECO:0000313" key="7">
    <source>
        <dbReference type="EMBL" id="ACV38414.1"/>
    </source>
</evidence>
<dbReference type="InterPro" id="IPR015422">
    <property type="entry name" value="PyrdxlP-dep_Trfase_small"/>
</dbReference>
<keyword evidence="7" id="KW-0032">Aminotransferase</keyword>
<keyword evidence="4" id="KW-0456">Lyase</keyword>
<dbReference type="SUPFAM" id="SSF53383">
    <property type="entry name" value="PLP-dependent transferases"/>
    <property type="match status" value="1"/>
</dbReference>
<dbReference type="CDD" id="cd00609">
    <property type="entry name" value="AAT_like"/>
    <property type="match status" value="1"/>
</dbReference>
<dbReference type="InterPro" id="IPR027619">
    <property type="entry name" value="C-S_lyase_PatB-like"/>
</dbReference>
<dbReference type="GO" id="GO:0030170">
    <property type="term" value="F:pyridoxal phosphate binding"/>
    <property type="evidence" value="ECO:0007669"/>
    <property type="project" value="InterPro"/>
</dbReference>
<dbReference type="PANTHER" id="PTHR43525">
    <property type="entry name" value="PROTEIN MALY"/>
    <property type="match status" value="1"/>
</dbReference>
<comment type="similarity">
    <text evidence="5">Belongs to the class-II pyridoxal-phosphate-dependent aminotransferase family. MalY/PatB cystathionine beta-lyase subfamily.</text>
</comment>